<proteinExistence type="predicted"/>
<dbReference type="GeneID" id="85446099"/>
<dbReference type="Proteomes" id="UP001230504">
    <property type="component" value="Unassembled WGS sequence"/>
</dbReference>
<reference evidence="1" key="1">
    <citation type="submission" date="2021-06" db="EMBL/GenBank/DDBJ databases">
        <title>Comparative genomics, transcriptomics and evolutionary studies reveal genomic signatures of adaptation to plant cell wall in hemibiotrophic fungi.</title>
        <authorList>
            <consortium name="DOE Joint Genome Institute"/>
            <person name="Baroncelli R."/>
            <person name="Diaz J.F."/>
            <person name="Benocci T."/>
            <person name="Peng M."/>
            <person name="Battaglia E."/>
            <person name="Haridas S."/>
            <person name="Andreopoulos W."/>
            <person name="Labutti K."/>
            <person name="Pangilinan J."/>
            <person name="Floch G.L."/>
            <person name="Makela M.R."/>
            <person name="Henrissat B."/>
            <person name="Grigoriev I.V."/>
            <person name="Crouch J.A."/>
            <person name="De Vries R.P."/>
            <person name="Sukno S.A."/>
            <person name="Thon M.R."/>
        </authorList>
    </citation>
    <scope>NUCLEOTIDE SEQUENCE</scope>
    <source>
        <strain evidence="1">CBS 125086</strain>
    </source>
</reference>
<dbReference type="InterPro" id="IPR023375">
    <property type="entry name" value="ADC_dom_sf"/>
</dbReference>
<dbReference type="RefSeq" id="XP_060416613.1">
    <property type="nucleotide sequence ID" value="XM_060561859.1"/>
</dbReference>
<dbReference type="PANTHER" id="PTHR40518">
    <property type="entry name" value="ACETOACETATE DECARBOXYLASE"/>
    <property type="match status" value="1"/>
</dbReference>
<sequence length="283" mass="31590">MAPNDITPVPAPWKLKGDIYLFSFWVSGPQAVHPPTITYSPLEANSSFIRPEGSRPLGGISMIQIIRYTESPVGPYDELILCPGFHEYTVEENGKRIKKKNARITRIYVSQKYTCWNGRKNWNIPKHLAAFDWKTNADGSTSVKVFPHDTSGDVKEASASATPLFQATFKPIPYVPSFPLSLGIFKYMGVDPTLVQPPLPEGDGSQGELPGTDRWCSISPGQSCRRASLGWFDIRQADEKGNLVGEHENFWPGLGRWQIGLKMENSDVTFAEPKHWNAPRSVL</sequence>
<dbReference type="PANTHER" id="PTHR40518:SF1">
    <property type="entry name" value="ACETOACETATE DECARBOXYLASE"/>
    <property type="match status" value="1"/>
</dbReference>
<dbReference type="AlphaFoldDB" id="A0AAD8Q5G7"/>
<dbReference type="Gene3D" id="2.40.400.10">
    <property type="entry name" value="Acetoacetate decarboxylase-like"/>
    <property type="match status" value="1"/>
</dbReference>
<evidence type="ECO:0008006" key="3">
    <source>
        <dbReference type="Google" id="ProtNLM"/>
    </source>
</evidence>
<organism evidence="1 2">
    <name type="scientific">Colletotrichum navitas</name>
    <dbReference type="NCBI Taxonomy" id="681940"/>
    <lineage>
        <taxon>Eukaryota</taxon>
        <taxon>Fungi</taxon>
        <taxon>Dikarya</taxon>
        <taxon>Ascomycota</taxon>
        <taxon>Pezizomycotina</taxon>
        <taxon>Sordariomycetes</taxon>
        <taxon>Hypocreomycetidae</taxon>
        <taxon>Glomerellales</taxon>
        <taxon>Glomerellaceae</taxon>
        <taxon>Colletotrichum</taxon>
        <taxon>Colletotrichum graminicola species complex</taxon>
    </lineage>
</organism>
<dbReference type="EMBL" id="JAHLJV010000015">
    <property type="protein sequence ID" value="KAK1595601.1"/>
    <property type="molecule type" value="Genomic_DNA"/>
</dbReference>
<accession>A0AAD8Q5G7</accession>
<evidence type="ECO:0000313" key="1">
    <source>
        <dbReference type="EMBL" id="KAK1595601.1"/>
    </source>
</evidence>
<gene>
    <name evidence="1" type="ORF">LY79DRAFT_602950</name>
</gene>
<dbReference type="SUPFAM" id="SSF160104">
    <property type="entry name" value="Acetoacetate decarboxylase-like"/>
    <property type="match status" value="1"/>
</dbReference>
<name>A0AAD8Q5G7_9PEZI</name>
<evidence type="ECO:0000313" key="2">
    <source>
        <dbReference type="Proteomes" id="UP001230504"/>
    </source>
</evidence>
<keyword evidence="2" id="KW-1185">Reference proteome</keyword>
<comment type="caution">
    <text evidence="1">The sequence shown here is derived from an EMBL/GenBank/DDBJ whole genome shotgun (WGS) entry which is preliminary data.</text>
</comment>
<protein>
    <recommendedName>
        <fullName evidence="3">Acetoacetate decarboxylase</fullName>
    </recommendedName>
</protein>